<feature type="region of interest" description="Disordered" evidence="1">
    <location>
        <begin position="55"/>
        <end position="85"/>
    </location>
</feature>
<dbReference type="HOGENOM" id="CLU_2508217_0_0_10"/>
<protein>
    <submittedName>
        <fullName evidence="2">Uncharacterized protein</fullName>
    </submittedName>
</protein>
<evidence type="ECO:0000313" key="3">
    <source>
        <dbReference type="Proteomes" id="UP000019423"/>
    </source>
</evidence>
<accession>W8F124</accession>
<name>W8F124_9BACT</name>
<proteinExistence type="predicted"/>
<keyword evidence="3" id="KW-1185">Reference proteome</keyword>
<evidence type="ECO:0000313" key="2">
    <source>
        <dbReference type="EMBL" id="AHJ97727.1"/>
    </source>
</evidence>
<organism evidence="2 3">
    <name type="scientific">Hymenobacter swuensis DY53</name>
    <dbReference type="NCBI Taxonomy" id="1227739"/>
    <lineage>
        <taxon>Bacteria</taxon>
        <taxon>Pseudomonadati</taxon>
        <taxon>Bacteroidota</taxon>
        <taxon>Cytophagia</taxon>
        <taxon>Cytophagales</taxon>
        <taxon>Hymenobacteraceae</taxon>
        <taxon>Hymenobacter</taxon>
    </lineage>
</organism>
<evidence type="ECO:0000256" key="1">
    <source>
        <dbReference type="SAM" id="MobiDB-lite"/>
    </source>
</evidence>
<dbReference type="KEGG" id="hsw:Hsw_2132"/>
<reference evidence="2 3" key="1">
    <citation type="submission" date="2014-01" db="EMBL/GenBank/DDBJ databases">
        <title>Complete genome sequence of ionizing-radiation resistance bacterium Hymenobacter swuensis DY53.</title>
        <authorList>
            <person name="Jung J.-H."/>
            <person name="Jeong S.-W."/>
            <person name="Joe M.-H."/>
            <person name="Cho y.-j."/>
            <person name="Kim M.-K."/>
            <person name="Lim S.-Y."/>
        </authorList>
    </citation>
    <scope>NUCLEOTIDE SEQUENCE [LARGE SCALE GENOMIC DNA]</scope>
    <source>
        <strain evidence="2 3">DY53</strain>
    </source>
</reference>
<dbReference type="AlphaFoldDB" id="W8F124"/>
<sequence length="85" mass="8950">MKRGTLPGKDPRVDQKVFAAIGFSDFAAAVSVIFSACCPAAVSDFETVFLCPLGSSDATAPPNARRRPAPRPPRVARFSGLGNSR</sequence>
<dbReference type="Proteomes" id="UP000019423">
    <property type="component" value="Chromosome"/>
</dbReference>
<gene>
    <name evidence="2" type="ORF">Hsw_2132</name>
</gene>
<dbReference type="EMBL" id="CP007145">
    <property type="protein sequence ID" value="AHJ97727.1"/>
    <property type="molecule type" value="Genomic_DNA"/>
</dbReference>
<dbReference type="STRING" id="1227739.Hsw_2132"/>